<keyword evidence="2" id="KW-1185">Reference proteome</keyword>
<dbReference type="AlphaFoldDB" id="A0A543HJ82"/>
<evidence type="ECO:0000313" key="1">
    <source>
        <dbReference type="EMBL" id="TQM58402.1"/>
    </source>
</evidence>
<organism evidence="1 2">
    <name type="scientific">Humibacillus xanthopallidus</name>
    <dbReference type="NCBI Taxonomy" id="412689"/>
    <lineage>
        <taxon>Bacteria</taxon>
        <taxon>Bacillati</taxon>
        <taxon>Actinomycetota</taxon>
        <taxon>Actinomycetes</taxon>
        <taxon>Micrococcales</taxon>
        <taxon>Intrasporangiaceae</taxon>
        <taxon>Humibacillus</taxon>
    </lineage>
</organism>
<comment type="caution">
    <text evidence="1">The sequence shown here is derived from an EMBL/GenBank/DDBJ whole genome shotgun (WGS) entry which is preliminary data.</text>
</comment>
<dbReference type="EMBL" id="VFPM01000003">
    <property type="protein sequence ID" value="TQM58402.1"/>
    <property type="molecule type" value="Genomic_DNA"/>
</dbReference>
<sequence length="41" mass="4681">MIMLLEVTAALAPVVVPRMVLGRKQLRQRLDVLLYRCESPT</sequence>
<gene>
    <name evidence="1" type="ORF">FBY41_3769</name>
</gene>
<dbReference type="RefSeq" id="WP_260439893.1">
    <property type="nucleotide sequence ID" value="NZ_VFPM01000003.1"/>
</dbReference>
<proteinExistence type="predicted"/>
<accession>A0A543HJ82</accession>
<name>A0A543HJ82_9MICO</name>
<reference evidence="1 2" key="1">
    <citation type="submission" date="2019-06" db="EMBL/GenBank/DDBJ databases">
        <title>Genome sequencing of plant associated microbes to promote plant fitness in Sorghum bicolor and Oryza sativa.</title>
        <authorList>
            <person name="Coleman-Derr D."/>
        </authorList>
    </citation>
    <scope>NUCLEOTIDE SEQUENCE [LARGE SCALE GENOMIC DNA]</scope>
    <source>
        <strain evidence="1 2">KV-663</strain>
    </source>
</reference>
<protein>
    <submittedName>
        <fullName evidence="1">Uncharacterized protein</fullName>
    </submittedName>
</protein>
<evidence type="ECO:0000313" key="2">
    <source>
        <dbReference type="Proteomes" id="UP000316747"/>
    </source>
</evidence>
<dbReference type="Proteomes" id="UP000316747">
    <property type="component" value="Unassembled WGS sequence"/>
</dbReference>